<keyword evidence="1" id="KW-1133">Transmembrane helix</keyword>
<feature type="transmembrane region" description="Helical" evidence="1">
    <location>
        <begin position="84"/>
        <end position="111"/>
    </location>
</feature>
<evidence type="ECO:0000313" key="5">
    <source>
        <dbReference type="Proteomes" id="UP000615003"/>
    </source>
</evidence>
<sequence length="274" mass="31510">MNWNQFGYICRVYSSKTLSASQKAELTAQPHLAVYANERADSKLANDLAAKFALQDEATLQKQAVHYQCLPQLINEFKLEQKGLLSYLTIVFVIYVFSSFLYQFFVVPTFVEIYSNHTISSEHTFDDYFSYWYVPIILLLFLQSIIFTVTLKLKNACTLIEAQPFSGLFKVLIPSKLVNQYRFLVATLSFALNFKAHEKSSSPETKHLAKCDSLGYETDKEFKVLLEQQLKQFNSQVKSFINKLVILYGLVIVVSIYLFVRAAYQPIFMLGEVL</sequence>
<organism evidence="3 4">
    <name type="scientific">Pseudoalteromonas carrageenovora IAM 12662</name>
    <dbReference type="NCBI Taxonomy" id="1314868"/>
    <lineage>
        <taxon>Bacteria</taxon>
        <taxon>Pseudomonadati</taxon>
        <taxon>Pseudomonadota</taxon>
        <taxon>Gammaproteobacteria</taxon>
        <taxon>Alteromonadales</taxon>
        <taxon>Pseudoalteromonadaceae</taxon>
        <taxon>Pseudoalteromonas</taxon>
    </lineage>
</organism>
<dbReference type="OrthoDB" id="6196671at2"/>
<evidence type="ECO:0000313" key="3">
    <source>
        <dbReference type="EMBL" id="SOU42421.1"/>
    </source>
</evidence>
<keyword evidence="5" id="KW-1185">Reference proteome</keyword>
<accession>A0A2K4XDP2</accession>
<keyword evidence="1" id="KW-0472">Membrane</keyword>
<evidence type="ECO:0000256" key="1">
    <source>
        <dbReference type="SAM" id="Phobius"/>
    </source>
</evidence>
<proteinExistence type="predicted"/>
<dbReference type="RefSeq" id="WP_104643548.1">
    <property type="nucleotide sequence ID" value="NZ_AQGW01000019.1"/>
</dbReference>
<dbReference type="GeneID" id="93665125"/>
<dbReference type="EMBL" id="AQGW01000019">
    <property type="protein sequence ID" value="MBE0382780.1"/>
    <property type="molecule type" value="Genomic_DNA"/>
</dbReference>
<name>A0A2K4XDP2_PSEVC</name>
<dbReference type="EMBL" id="LT965928">
    <property type="protein sequence ID" value="SOU42421.1"/>
    <property type="molecule type" value="Genomic_DNA"/>
</dbReference>
<dbReference type="Proteomes" id="UP000238288">
    <property type="component" value="Chromosome PCAR9a"/>
</dbReference>
<evidence type="ECO:0000313" key="4">
    <source>
        <dbReference type="Proteomes" id="UP000238288"/>
    </source>
</evidence>
<dbReference type="AlphaFoldDB" id="A0A2K4XDP2"/>
<gene>
    <name evidence="3" type="ORF">PCAR9_A31632</name>
    <name evidence="2" type="ORF">PCARR_a3615</name>
</gene>
<keyword evidence="1" id="KW-0812">Transmembrane</keyword>
<reference evidence="2 5" key="1">
    <citation type="submission" date="2015-06" db="EMBL/GenBank/DDBJ databases">
        <title>Genome sequence of Pseudoalteromonas carrageenovora.</title>
        <authorList>
            <person name="Xie B.-B."/>
            <person name="Rong J.-C."/>
            <person name="Qin Q.-L."/>
            <person name="Zhang Y.-Z."/>
        </authorList>
    </citation>
    <scope>NUCLEOTIDE SEQUENCE [LARGE SCALE GENOMIC DNA]</scope>
    <source>
        <strain evidence="2 5">IAM 12662</strain>
    </source>
</reference>
<feature type="transmembrane region" description="Helical" evidence="1">
    <location>
        <begin position="131"/>
        <end position="151"/>
    </location>
</feature>
<dbReference type="Proteomes" id="UP000615003">
    <property type="component" value="Unassembled WGS sequence"/>
</dbReference>
<reference evidence="3 4" key="2">
    <citation type="submission" date="2017-11" db="EMBL/GenBank/DDBJ databases">
        <authorList>
            <person name="Han C.G."/>
        </authorList>
    </citation>
    <scope>NUCLEOTIDE SEQUENCE [LARGE SCALE GENOMIC DNA]</scope>
    <source>
        <strain evidence="4">ATCC 43555</strain>
        <strain evidence="3">ATCC43555</strain>
    </source>
</reference>
<feature type="transmembrane region" description="Helical" evidence="1">
    <location>
        <begin position="240"/>
        <end position="260"/>
    </location>
</feature>
<evidence type="ECO:0008006" key="6">
    <source>
        <dbReference type="Google" id="ProtNLM"/>
    </source>
</evidence>
<protein>
    <recommendedName>
        <fullName evidence="6">Type II secretion system protein GspF domain-containing protein</fullName>
    </recommendedName>
</protein>
<evidence type="ECO:0000313" key="2">
    <source>
        <dbReference type="EMBL" id="MBE0382780.1"/>
    </source>
</evidence>